<dbReference type="EMBL" id="FQUG01000008">
    <property type="protein sequence ID" value="SHF18931.1"/>
    <property type="molecule type" value="Genomic_DNA"/>
</dbReference>
<reference evidence="9 10" key="1">
    <citation type="submission" date="2016-11" db="EMBL/GenBank/DDBJ databases">
        <authorList>
            <person name="Jaros S."/>
            <person name="Januszkiewicz K."/>
            <person name="Wedrychowicz H."/>
        </authorList>
    </citation>
    <scope>NUCLEOTIDE SEQUENCE [LARGE SCALE GENOMIC DNA]</scope>
    <source>
        <strain evidence="9 10">DSM 10502</strain>
    </source>
</reference>
<dbReference type="GO" id="GO:0015031">
    <property type="term" value="P:protein transport"/>
    <property type="evidence" value="ECO:0007669"/>
    <property type="project" value="UniProtKB-KW"/>
</dbReference>
<keyword evidence="7" id="KW-0813">Transport</keyword>
<dbReference type="STRING" id="1123243.SAMN02745190_02067"/>
<evidence type="ECO:0000313" key="9">
    <source>
        <dbReference type="EMBL" id="SHF18931.1"/>
    </source>
</evidence>
<evidence type="ECO:0000313" key="10">
    <source>
        <dbReference type="Proteomes" id="UP000184404"/>
    </source>
</evidence>
<dbReference type="PANTHER" id="PTHR30558">
    <property type="entry name" value="EXBD MEMBRANE COMPONENT OF PMF-DRIVEN MACROMOLECULE IMPORT SYSTEM"/>
    <property type="match status" value="1"/>
</dbReference>
<dbReference type="InterPro" id="IPR003400">
    <property type="entry name" value="ExbD"/>
</dbReference>
<feature type="transmembrane region" description="Helical" evidence="8">
    <location>
        <begin position="12"/>
        <end position="37"/>
    </location>
</feature>
<protein>
    <submittedName>
        <fullName evidence="9">Biopolymer transport protein ExbD</fullName>
    </submittedName>
</protein>
<comment type="similarity">
    <text evidence="2 7">Belongs to the ExbD/TolR family.</text>
</comment>
<comment type="subcellular location">
    <subcellularLocation>
        <location evidence="1">Cell membrane</location>
        <topology evidence="1">Single-pass membrane protein</topology>
    </subcellularLocation>
    <subcellularLocation>
        <location evidence="7">Cell membrane</location>
        <topology evidence="7">Single-pass type II membrane protein</topology>
    </subcellularLocation>
</comment>
<dbReference type="Proteomes" id="UP000184404">
    <property type="component" value="Unassembled WGS sequence"/>
</dbReference>
<evidence type="ECO:0000256" key="7">
    <source>
        <dbReference type="RuleBase" id="RU003879"/>
    </source>
</evidence>
<keyword evidence="6 8" id="KW-0472">Membrane</keyword>
<organism evidence="9 10">
    <name type="scientific">Schwartzia succinivorans DSM 10502</name>
    <dbReference type="NCBI Taxonomy" id="1123243"/>
    <lineage>
        <taxon>Bacteria</taxon>
        <taxon>Bacillati</taxon>
        <taxon>Bacillota</taxon>
        <taxon>Negativicutes</taxon>
        <taxon>Selenomonadales</taxon>
        <taxon>Selenomonadaceae</taxon>
        <taxon>Schwartzia</taxon>
    </lineage>
</organism>
<dbReference type="GO" id="GO:0005886">
    <property type="term" value="C:plasma membrane"/>
    <property type="evidence" value="ECO:0007669"/>
    <property type="project" value="UniProtKB-SubCell"/>
</dbReference>
<proteinExistence type="inferred from homology"/>
<evidence type="ECO:0000256" key="8">
    <source>
        <dbReference type="SAM" id="Phobius"/>
    </source>
</evidence>
<dbReference type="RefSeq" id="WP_072936187.1">
    <property type="nucleotide sequence ID" value="NZ_FQUG01000008.1"/>
</dbReference>
<gene>
    <name evidence="9" type="ORF">SAMN02745190_02067</name>
</gene>
<evidence type="ECO:0000256" key="2">
    <source>
        <dbReference type="ARBA" id="ARBA00005811"/>
    </source>
</evidence>
<evidence type="ECO:0000256" key="1">
    <source>
        <dbReference type="ARBA" id="ARBA00004162"/>
    </source>
</evidence>
<evidence type="ECO:0000256" key="4">
    <source>
        <dbReference type="ARBA" id="ARBA00022692"/>
    </source>
</evidence>
<dbReference type="AlphaFoldDB" id="A0A1M4ZLP0"/>
<name>A0A1M4ZLP0_9FIRM</name>
<dbReference type="OrthoDB" id="287326at2"/>
<keyword evidence="4 7" id="KW-0812">Transmembrane</keyword>
<dbReference type="Gene3D" id="3.30.420.270">
    <property type="match status" value="1"/>
</dbReference>
<accession>A0A1M4ZLP0</accession>
<dbReference type="Pfam" id="PF02472">
    <property type="entry name" value="ExbD"/>
    <property type="match status" value="1"/>
</dbReference>
<sequence length="136" mass="15466">MRRNFHETKEPAVMIIPMIDIMLFLLVFFMVSSIFMVQSNTIQVNLPAASAAKRDTRPNIVPVAVAEDGTIQYRQETVSLQELPEKVRVSLLDDAETVFVLRGDRKTSYENMVSVLDVLKRSGTRHVSIATEQRKE</sequence>
<evidence type="ECO:0000256" key="6">
    <source>
        <dbReference type="ARBA" id="ARBA00023136"/>
    </source>
</evidence>
<keyword evidence="7" id="KW-0653">Protein transport</keyword>
<keyword evidence="5 8" id="KW-1133">Transmembrane helix</keyword>
<evidence type="ECO:0000256" key="5">
    <source>
        <dbReference type="ARBA" id="ARBA00022989"/>
    </source>
</evidence>
<keyword evidence="3" id="KW-1003">Cell membrane</keyword>
<keyword evidence="10" id="KW-1185">Reference proteome</keyword>
<dbReference type="GO" id="GO:0022857">
    <property type="term" value="F:transmembrane transporter activity"/>
    <property type="evidence" value="ECO:0007669"/>
    <property type="project" value="InterPro"/>
</dbReference>
<evidence type="ECO:0000256" key="3">
    <source>
        <dbReference type="ARBA" id="ARBA00022475"/>
    </source>
</evidence>